<protein>
    <submittedName>
        <fullName evidence="2">Uncharacterized protein</fullName>
    </submittedName>
</protein>
<name>A0A7C8M6A8_9PLEO</name>
<organism evidence="2 3">
    <name type="scientific">Massariosphaeria phaeospora</name>
    <dbReference type="NCBI Taxonomy" id="100035"/>
    <lineage>
        <taxon>Eukaryota</taxon>
        <taxon>Fungi</taxon>
        <taxon>Dikarya</taxon>
        <taxon>Ascomycota</taxon>
        <taxon>Pezizomycotina</taxon>
        <taxon>Dothideomycetes</taxon>
        <taxon>Pleosporomycetidae</taxon>
        <taxon>Pleosporales</taxon>
        <taxon>Pleosporales incertae sedis</taxon>
        <taxon>Massariosphaeria</taxon>
    </lineage>
</organism>
<feature type="compositionally biased region" description="Polar residues" evidence="1">
    <location>
        <begin position="7"/>
        <end position="18"/>
    </location>
</feature>
<gene>
    <name evidence="2" type="ORF">BDV95DRAFT_596060</name>
</gene>
<feature type="region of interest" description="Disordered" evidence="1">
    <location>
        <begin position="1"/>
        <end position="34"/>
    </location>
</feature>
<reference evidence="2 3" key="1">
    <citation type="submission" date="2020-01" db="EMBL/GenBank/DDBJ databases">
        <authorList>
            <consortium name="DOE Joint Genome Institute"/>
            <person name="Haridas S."/>
            <person name="Albert R."/>
            <person name="Binder M."/>
            <person name="Bloem J."/>
            <person name="Labutti K."/>
            <person name="Salamov A."/>
            <person name="Andreopoulos B."/>
            <person name="Baker S.E."/>
            <person name="Barry K."/>
            <person name="Bills G."/>
            <person name="Bluhm B.H."/>
            <person name="Cannon C."/>
            <person name="Castanera R."/>
            <person name="Culley D.E."/>
            <person name="Daum C."/>
            <person name="Ezra D."/>
            <person name="Gonzalez J.B."/>
            <person name="Henrissat B."/>
            <person name="Kuo A."/>
            <person name="Liang C."/>
            <person name="Lipzen A."/>
            <person name="Lutzoni F."/>
            <person name="Magnuson J."/>
            <person name="Mondo S."/>
            <person name="Nolan M."/>
            <person name="Ohm R."/>
            <person name="Pangilinan J."/>
            <person name="Park H.-J.H."/>
            <person name="Ramirez L."/>
            <person name="Alfaro M."/>
            <person name="Sun H."/>
            <person name="Tritt A."/>
            <person name="Yoshinaga Y."/>
            <person name="Zwiers L.-H.L."/>
            <person name="Turgeon B.G."/>
            <person name="Goodwin S.B."/>
            <person name="Spatafora J.W."/>
            <person name="Crous P.W."/>
            <person name="Grigoriev I.V."/>
        </authorList>
    </citation>
    <scope>NUCLEOTIDE SEQUENCE [LARGE SCALE GENOMIC DNA]</scope>
    <source>
        <strain evidence="2 3">CBS 611.86</strain>
    </source>
</reference>
<dbReference type="AlphaFoldDB" id="A0A7C8M6A8"/>
<comment type="caution">
    <text evidence="2">The sequence shown here is derived from an EMBL/GenBank/DDBJ whole genome shotgun (WGS) entry which is preliminary data.</text>
</comment>
<dbReference type="Proteomes" id="UP000481861">
    <property type="component" value="Unassembled WGS sequence"/>
</dbReference>
<accession>A0A7C8M6A8</accession>
<dbReference type="EMBL" id="JAADJZ010000015">
    <property type="protein sequence ID" value="KAF2869739.1"/>
    <property type="molecule type" value="Genomic_DNA"/>
</dbReference>
<feature type="region of interest" description="Disordered" evidence="1">
    <location>
        <begin position="222"/>
        <end position="394"/>
    </location>
</feature>
<evidence type="ECO:0000313" key="2">
    <source>
        <dbReference type="EMBL" id="KAF2869739.1"/>
    </source>
</evidence>
<evidence type="ECO:0000256" key="1">
    <source>
        <dbReference type="SAM" id="MobiDB-lite"/>
    </source>
</evidence>
<feature type="compositionally biased region" description="Low complexity" evidence="1">
    <location>
        <begin position="232"/>
        <end position="242"/>
    </location>
</feature>
<sequence>MVLQEVGGTSQDSFTDNPYPSADDPYASTSSSARFDASDLTKPIPILGPLLGFSQSAVRFRAEQTIKYAERKLSRSLTLEEAQALAGHLYRLESDKSWFSALGASIGGWRWLSTRATNKFPLVKPKPNIDANKFLFIKGPMAQLARQSTRLVMWMTLTAQVGKILGQSIAQPAVAKKTSEDPKLEQFRNDLKMVLAADTVDPSFKRIRQLGQDTEQALNKAKEFRERSIHAPPGTSTPTPGGDDMSPTAGTEAWPADNSASFSDSYSSPVQAQDQRPASSPDPWGRQPTGPNYNDDASPTGGLFQDEVQSQSSGGGSAWDHLRRGGAPVPGQRPPRRSEPPRREQRESSTVNDGFGIAETDDERKQAQRDAQRKFDEMLDKERKGQDSNNERNW</sequence>
<proteinExistence type="predicted"/>
<evidence type="ECO:0000313" key="3">
    <source>
        <dbReference type="Proteomes" id="UP000481861"/>
    </source>
</evidence>
<keyword evidence="3" id="KW-1185">Reference proteome</keyword>
<feature type="compositionally biased region" description="Basic and acidic residues" evidence="1">
    <location>
        <begin position="336"/>
        <end position="347"/>
    </location>
</feature>
<feature type="compositionally biased region" description="Basic and acidic residues" evidence="1">
    <location>
        <begin position="362"/>
        <end position="394"/>
    </location>
</feature>
<feature type="compositionally biased region" description="Low complexity" evidence="1">
    <location>
        <begin position="259"/>
        <end position="268"/>
    </location>
</feature>
<dbReference type="OrthoDB" id="4204700at2759"/>
<feature type="compositionally biased region" description="Polar residues" evidence="1">
    <location>
        <begin position="269"/>
        <end position="278"/>
    </location>
</feature>